<dbReference type="InterPro" id="IPR025109">
    <property type="entry name" value="DUF4031"/>
</dbReference>
<gene>
    <name evidence="2" type="ORF">AS25_07160</name>
</gene>
<protein>
    <recommendedName>
        <fullName evidence="1">DUF4031 domain-containing protein</fullName>
    </recommendedName>
</protein>
<dbReference type="Proteomes" id="UP000030664">
    <property type="component" value="Unassembled WGS sequence"/>
</dbReference>
<dbReference type="Gene3D" id="1.10.3210.10">
    <property type="entry name" value="Hypothetical protein af1432"/>
    <property type="match status" value="1"/>
</dbReference>
<dbReference type="PANTHER" id="PTHR21174">
    <property type="match status" value="1"/>
</dbReference>
<name>A0A0B0D993_9MICC</name>
<organism evidence="2 3">
    <name type="scientific">Kocuria marina</name>
    <dbReference type="NCBI Taxonomy" id="223184"/>
    <lineage>
        <taxon>Bacteria</taxon>
        <taxon>Bacillati</taxon>
        <taxon>Actinomycetota</taxon>
        <taxon>Actinomycetes</taxon>
        <taxon>Micrococcales</taxon>
        <taxon>Micrococcaceae</taxon>
        <taxon>Kocuria</taxon>
    </lineage>
</organism>
<evidence type="ECO:0000259" key="1">
    <source>
        <dbReference type="Pfam" id="PF13223"/>
    </source>
</evidence>
<reference evidence="2 3" key="1">
    <citation type="submission" date="2014-09" db="EMBL/GenBank/DDBJ databases">
        <title>High-quality draft genome sequence of Kocuria marina SO9-6, an actinobacterium isolated from a copper mine.</title>
        <authorList>
            <person name="Castro D.B."/>
            <person name="Pereira L.B."/>
            <person name="Silva M.V."/>
            <person name="Silva B.P."/>
            <person name="Zanardi B.R."/>
            <person name="Carlos C."/>
            <person name="Belgini D.R."/>
            <person name="Limache E.G."/>
            <person name="Lacerda G.V."/>
            <person name="Nery M.B."/>
            <person name="Gomes M.B."/>
            <person name="Souza S."/>
            <person name="Silva T.M."/>
            <person name="Rodrigues V.D."/>
            <person name="Paulino L.C."/>
            <person name="Vicentini R."/>
            <person name="Ferraz L.F."/>
            <person name="Ottoboni L.M."/>
        </authorList>
    </citation>
    <scope>NUCLEOTIDE SEQUENCE [LARGE SCALE GENOMIC DNA]</scope>
    <source>
        <strain evidence="2 3">SO9-6</strain>
    </source>
</reference>
<accession>A0A0B0D993</accession>
<dbReference type="SUPFAM" id="SSF109604">
    <property type="entry name" value="HD-domain/PDEase-like"/>
    <property type="match status" value="1"/>
</dbReference>
<dbReference type="InterPro" id="IPR009218">
    <property type="entry name" value="HD_phosphohydro"/>
</dbReference>
<proteinExistence type="predicted"/>
<dbReference type="eggNOG" id="COG4339">
    <property type="taxonomic scope" value="Bacteria"/>
</dbReference>
<dbReference type="Pfam" id="PF13223">
    <property type="entry name" value="DUF4031"/>
    <property type="match status" value="1"/>
</dbReference>
<dbReference type="PANTHER" id="PTHR21174:SF0">
    <property type="entry name" value="HD PHOSPHOHYDROLASE FAMILY PROTEIN-RELATED"/>
    <property type="match status" value="1"/>
</dbReference>
<dbReference type="EMBL" id="JROM01000021">
    <property type="protein sequence ID" value="KHE74551.1"/>
    <property type="molecule type" value="Genomic_DNA"/>
</dbReference>
<evidence type="ECO:0000313" key="2">
    <source>
        <dbReference type="EMBL" id="KHE74551.1"/>
    </source>
</evidence>
<dbReference type="AlphaFoldDB" id="A0A0B0D993"/>
<evidence type="ECO:0000313" key="3">
    <source>
        <dbReference type="Proteomes" id="UP000030664"/>
    </source>
</evidence>
<comment type="caution">
    <text evidence="2">The sequence shown here is derived from an EMBL/GenBank/DDBJ whole genome shotgun (WGS) entry which is preliminary data.</text>
</comment>
<feature type="domain" description="DUF4031" evidence="1">
    <location>
        <begin position="3"/>
        <end position="77"/>
    </location>
</feature>
<dbReference type="RefSeq" id="WP_035963789.1">
    <property type="nucleotide sequence ID" value="NZ_JAQDQR010000003.1"/>
</dbReference>
<sequence>MTVYIDPPRWPAHGTVFSHLVSDTSVEELHEFARGLGVSERAFDRDHYDVPAHRHADAVAAGALAVDGKELVRVLIRSGLRVPARRRPAKLAATLTRRWAHRFPEHPQLGAELLSRWSEPHRVYHGPEHLLNVLEGIDRLTRGAPSSELVLAAWFHDAVYDGRAGQDERDSAELARQRLTGPDWPATTGRRVADLVLVTVDHRPDPRDLDACRLVDADLSVLGGDDEEYERYRSTVRREYAHVPDEQFRAGRAEILRGLLAKDTLFHDPRAVTLWEGRARENLEREITQLVAA</sequence>